<dbReference type="Proteomes" id="UP000266313">
    <property type="component" value="Chromosome"/>
</dbReference>
<feature type="domain" description="YgjP-like metallopeptidase" evidence="1">
    <location>
        <begin position="18"/>
        <end position="227"/>
    </location>
</feature>
<dbReference type="AlphaFoldDB" id="A0A250KSU5"/>
<accession>A0A250KSU5</accession>
<name>A0A250KSU5_9GAMM</name>
<reference evidence="2 3" key="1">
    <citation type="submission" date="2016-12" db="EMBL/GenBank/DDBJ databases">
        <title>Genome sequencing of Methylocaldum marinum.</title>
        <authorList>
            <person name="Takeuchi M."/>
            <person name="Kamagata Y."/>
            <person name="Hiraoka S."/>
            <person name="Oshima K."/>
            <person name="Hattori M."/>
            <person name="Iwasaki W."/>
        </authorList>
    </citation>
    <scope>NUCLEOTIDE SEQUENCE [LARGE SCALE GENOMIC DNA]</scope>
    <source>
        <strain evidence="2 3">S8</strain>
    </source>
</reference>
<proteinExistence type="predicted"/>
<dbReference type="Gene3D" id="3.30.2010.10">
    <property type="entry name" value="Metalloproteases ('zincins'), catalytic domain"/>
    <property type="match status" value="1"/>
</dbReference>
<dbReference type="InterPro" id="IPR002725">
    <property type="entry name" value="YgjP-like_metallopeptidase"/>
</dbReference>
<dbReference type="PANTHER" id="PTHR30399">
    <property type="entry name" value="UNCHARACTERIZED PROTEIN YGJP"/>
    <property type="match status" value="1"/>
</dbReference>
<sequence length="238" mass="27695">MSTSFPMPYSIRHSRRAKHLRLVAKPEGIELVVPPTVSESRALAFLQKHRGWAERKLAEMRSVTPESRPKRGLQNGATLPFQGREVPLVVREHAGRRTYIRYDGHFLLSIPAGASENQDHLALKALFAWTRLWLRDEARSIAERHAPRFGLYPRQIRVKRMTSRWGSCGPMNDINLNWLLAFAPPSVLEYVVVHELCHIRHRNHSFDFWALVAHHMPDYSSERQWLRLNGATLLRRFE</sequence>
<gene>
    <name evidence="2" type="ORF">sS8_2636</name>
</gene>
<dbReference type="OrthoDB" id="9811177at2"/>
<organism evidence="2 3">
    <name type="scientific">Methylocaldum marinum</name>
    <dbReference type="NCBI Taxonomy" id="1432792"/>
    <lineage>
        <taxon>Bacteria</taxon>
        <taxon>Pseudomonadati</taxon>
        <taxon>Pseudomonadota</taxon>
        <taxon>Gammaproteobacteria</taxon>
        <taxon>Methylococcales</taxon>
        <taxon>Methylococcaceae</taxon>
        <taxon>Methylocaldum</taxon>
    </lineage>
</organism>
<dbReference type="PANTHER" id="PTHR30399:SF1">
    <property type="entry name" value="UTP PYROPHOSPHATASE"/>
    <property type="match status" value="1"/>
</dbReference>
<protein>
    <submittedName>
        <fullName evidence="2">Conserved domain protein</fullName>
    </submittedName>
</protein>
<dbReference type="InterPro" id="IPR053136">
    <property type="entry name" value="UTP_pyrophosphatase-like"/>
</dbReference>
<keyword evidence="3" id="KW-1185">Reference proteome</keyword>
<dbReference type="EMBL" id="AP017928">
    <property type="protein sequence ID" value="BBA34584.1"/>
    <property type="molecule type" value="Genomic_DNA"/>
</dbReference>
<dbReference type="KEGG" id="mmai:sS8_2636"/>
<evidence type="ECO:0000259" key="1">
    <source>
        <dbReference type="Pfam" id="PF01863"/>
    </source>
</evidence>
<dbReference type="CDD" id="cd07344">
    <property type="entry name" value="M48_yhfN_like"/>
    <property type="match status" value="1"/>
</dbReference>
<evidence type="ECO:0000313" key="2">
    <source>
        <dbReference type="EMBL" id="BBA34584.1"/>
    </source>
</evidence>
<evidence type="ECO:0000313" key="3">
    <source>
        <dbReference type="Proteomes" id="UP000266313"/>
    </source>
</evidence>
<dbReference type="Pfam" id="PF01863">
    <property type="entry name" value="YgjP-like"/>
    <property type="match status" value="1"/>
</dbReference>